<dbReference type="InterPro" id="IPR041682">
    <property type="entry name" value="AAA_14"/>
</dbReference>
<accession>A0A3M7SXM8</accession>
<dbReference type="Gene3D" id="3.40.50.300">
    <property type="entry name" value="P-loop containing nucleotide triphosphate hydrolases"/>
    <property type="match status" value="1"/>
</dbReference>
<dbReference type="SUPFAM" id="SSF52540">
    <property type="entry name" value="P-loop containing nucleoside triphosphate hydrolases"/>
    <property type="match status" value="1"/>
</dbReference>
<feature type="domain" description="AAA" evidence="1">
    <location>
        <begin position="47"/>
        <end position="145"/>
    </location>
</feature>
<reference evidence="2 3" key="1">
    <citation type="journal article" date="2018" name="Sci. Rep.">
        <title>Genomic signatures of local adaptation to the degree of environmental predictability in rotifers.</title>
        <authorList>
            <person name="Franch-Gras L."/>
            <person name="Hahn C."/>
            <person name="Garcia-Roger E.M."/>
            <person name="Carmona M.J."/>
            <person name="Serra M."/>
            <person name="Gomez A."/>
        </authorList>
    </citation>
    <scope>NUCLEOTIDE SEQUENCE [LARGE SCALE GENOMIC DNA]</scope>
    <source>
        <strain evidence="2">HYR1</strain>
    </source>
</reference>
<evidence type="ECO:0000313" key="3">
    <source>
        <dbReference type="Proteomes" id="UP000276133"/>
    </source>
</evidence>
<dbReference type="Proteomes" id="UP000276133">
    <property type="component" value="Unassembled WGS sequence"/>
</dbReference>
<evidence type="ECO:0000313" key="2">
    <source>
        <dbReference type="EMBL" id="RNA40554.1"/>
    </source>
</evidence>
<dbReference type="Pfam" id="PF13173">
    <property type="entry name" value="AAA_14"/>
    <property type="match status" value="1"/>
</dbReference>
<protein>
    <recommendedName>
        <fullName evidence="1">AAA domain-containing protein</fullName>
    </recommendedName>
</protein>
<evidence type="ECO:0000259" key="1">
    <source>
        <dbReference type="Pfam" id="PF13173"/>
    </source>
</evidence>
<comment type="caution">
    <text evidence="2">The sequence shown here is derived from an EMBL/GenBank/DDBJ whole genome shotgun (WGS) entry which is preliminary data.</text>
</comment>
<gene>
    <name evidence="2" type="ORF">BpHYR1_019957</name>
</gene>
<sequence>MNLDKVTKSICSDAASISSSLHIQRNQVAKKLADRLIDFLNDELMFVMVIWGPSQCGKTYLLTTILDQITPFEKCKDYLSLNNRSVSRIKNKLNNCTNNQFLLIQNLKNTQNMNSLVKFVHKKRQKSIFILSSKQYMLNRKIMKKFQCVTFPVNYLSPNEMRQNLNQLNSIQINKSTWMSKNIFMKNFYNLLKKPKYFKKVKQHWQPENIGQEFSENVVYDQMAAVYSLNSFIYLFKSFALLLDFNIDASIDVNIDVNIDVDSIIQKLAKLNDQFKLVVLNQLLSDLFNEKKMSDIKSGCFVIKVNRYDTELSPFRKTLICIDLKIKLIVQVEPQFRKKKFGKKFEGATSCMDYVRYDNFTKFCRIVFIKAKIRKFRILIGPKAPLKISTAKFYNYIHKIFSAFAVLPTIIKYILYSSSLIICIQIELPF</sequence>
<dbReference type="EMBL" id="REGN01000633">
    <property type="protein sequence ID" value="RNA40554.1"/>
    <property type="molecule type" value="Genomic_DNA"/>
</dbReference>
<keyword evidence="3" id="KW-1185">Reference proteome</keyword>
<organism evidence="2 3">
    <name type="scientific">Brachionus plicatilis</name>
    <name type="common">Marine rotifer</name>
    <name type="synonym">Brachionus muelleri</name>
    <dbReference type="NCBI Taxonomy" id="10195"/>
    <lineage>
        <taxon>Eukaryota</taxon>
        <taxon>Metazoa</taxon>
        <taxon>Spiralia</taxon>
        <taxon>Gnathifera</taxon>
        <taxon>Rotifera</taxon>
        <taxon>Eurotatoria</taxon>
        <taxon>Monogononta</taxon>
        <taxon>Pseudotrocha</taxon>
        <taxon>Ploima</taxon>
        <taxon>Brachionidae</taxon>
        <taxon>Brachionus</taxon>
    </lineage>
</organism>
<dbReference type="AlphaFoldDB" id="A0A3M7SXM8"/>
<dbReference type="InterPro" id="IPR027417">
    <property type="entry name" value="P-loop_NTPase"/>
</dbReference>
<name>A0A3M7SXM8_BRAPC</name>
<proteinExistence type="predicted"/>